<evidence type="ECO:0000256" key="7">
    <source>
        <dbReference type="ARBA" id="ARBA00022898"/>
    </source>
</evidence>
<comment type="function">
    <text evidence="2">Catalyzes the removal of elemental sulfur atoms from cysteine to produce alanine. Seems to participate in the biosynthesis of the nitrogenase metalloclusters by providing the inorganic sulfur required for the Fe-S core formation.</text>
</comment>
<evidence type="ECO:0000256" key="9">
    <source>
        <dbReference type="ARBA" id="ARBA00023014"/>
    </source>
</evidence>
<evidence type="ECO:0000256" key="6">
    <source>
        <dbReference type="ARBA" id="ARBA00022723"/>
    </source>
</evidence>
<dbReference type="Pfam" id="PF00266">
    <property type="entry name" value="Aminotran_5"/>
    <property type="match status" value="1"/>
</dbReference>
<protein>
    <recommendedName>
        <fullName evidence="4">cysteine desulfurase</fullName>
        <ecNumber evidence="4">2.8.1.7</ecNumber>
    </recommendedName>
    <alternativeName>
        <fullName evidence="11">Nitrogenase metalloclusters biosynthesis protein NifS</fullName>
    </alternativeName>
</protein>
<keyword evidence="6" id="KW-0479">Metal-binding</keyword>
<keyword evidence="10" id="KW-0535">Nitrogen fixation</keyword>
<dbReference type="InterPro" id="IPR015421">
    <property type="entry name" value="PyrdxlP-dep_Trfase_major"/>
</dbReference>
<dbReference type="GO" id="GO:0031071">
    <property type="term" value="F:cysteine desulfurase activity"/>
    <property type="evidence" value="ECO:0007669"/>
    <property type="project" value="UniProtKB-EC"/>
</dbReference>
<dbReference type="AlphaFoldDB" id="A0AAW7R2X1"/>
<dbReference type="Gene3D" id="3.90.1150.10">
    <property type="entry name" value="Aspartate Aminotransferase, domain 1"/>
    <property type="match status" value="1"/>
</dbReference>
<sequence>MIYLDSLASFPLLPEVYDAMCESLKEDYANPSASHLLGTSAQEKIENVRAQIADRLEAFPSEIIFTSGATESNNLILKAHVERALAQGNIPHLITSAIEHKCILAICKHLESKGCEVTYLAPNNKGVVSPESVRKAIRENTILVSLMHVNNELGTINPIREYGKICFENEVAFHTDAAQSFLKTALDVEDDFIDALSLSAHKIGGPKGIGVAYFRDLRNKDLQPVIHGAGQELGIRGGTLATPLIVGFGAAVENFEPRYEKAPFDLLKTNLLDLLKSHGIEYYVNGEGQTLDSCLSITLPNIDVDGLLRSTKDIYSLSQSSACSAGSIEPSHVLSALGFDRARAAKTLRISFSFYTQAEEISKLVKDISYFREG</sequence>
<name>A0AAW7R2X1_9GAMM</name>
<evidence type="ECO:0000256" key="1">
    <source>
        <dbReference type="ARBA" id="ARBA00001933"/>
    </source>
</evidence>
<keyword evidence="9" id="KW-0411">Iron-sulfur</keyword>
<dbReference type="InterPro" id="IPR016454">
    <property type="entry name" value="Cysteine_dSase"/>
</dbReference>
<dbReference type="PANTHER" id="PTHR11601">
    <property type="entry name" value="CYSTEINE DESULFURYLASE FAMILY MEMBER"/>
    <property type="match status" value="1"/>
</dbReference>
<dbReference type="PIRSF" id="PIRSF005572">
    <property type="entry name" value="NifS"/>
    <property type="match status" value="1"/>
</dbReference>
<dbReference type="PANTHER" id="PTHR11601:SF34">
    <property type="entry name" value="CYSTEINE DESULFURASE"/>
    <property type="match status" value="1"/>
</dbReference>
<dbReference type="EC" id="2.8.1.7" evidence="4"/>
<dbReference type="InterPro" id="IPR015424">
    <property type="entry name" value="PyrdxlP-dep_Trfase"/>
</dbReference>
<dbReference type="InterPro" id="IPR020578">
    <property type="entry name" value="Aminotrans_V_PyrdxlP_BS"/>
</dbReference>
<evidence type="ECO:0000256" key="10">
    <source>
        <dbReference type="ARBA" id="ARBA00023231"/>
    </source>
</evidence>
<keyword evidence="8" id="KW-0408">Iron</keyword>
<dbReference type="GO" id="GO:0051536">
    <property type="term" value="F:iron-sulfur cluster binding"/>
    <property type="evidence" value="ECO:0007669"/>
    <property type="project" value="UniProtKB-KW"/>
</dbReference>
<feature type="domain" description="Aminotransferase class V" evidence="14">
    <location>
        <begin position="2"/>
        <end position="364"/>
    </location>
</feature>
<comment type="similarity">
    <text evidence="3">Belongs to the class-V pyridoxal-phosphate-dependent aminotransferase family. NifS/IscS subfamily.</text>
</comment>
<gene>
    <name evidence="15" type="ORF">J6I90_08215</name>
</gene>
<evidence type="ECO:0000313" key="16">
    <source>
        <dbReference type="Proteomes" id="UP001169492"/>
    </source>
</evidence>
<dbReference type="PROSITE" id="PS00595">
    <property type="entry name" value="AA_TRANSFER_CLASS_5"/>
    <property type="match status" value="1"/>
</dbReference>
<dbReference type="EMBL" id="JAGGJB010000004">
    <property type="protein sequence ID" value="MDN7124864.1"/>
    <property type="molecule type" value="Genomic_DNA"/>
</dbReference>
<dbReference type="Proteomes" id="UP001169492">
    <property type="component" value="Unassembled WGS sequence"/>
</dbReference>
<evidence type="ECO:0000256" key="4">
    <source>
        <dbReference type="ARBA" id="ARBA00012239"/>
    </source>
</evidence>
<organism evidence="15 16">
    <name type="scientific">Pseudidiomarina terrestris</name>
    <dbReference type="NCBI Taxonomy" id="2820060"/>
    <lineage>
        <taxon>Bacteria</taxon>
        <taxon>Pseudomonadati</taxon>
        <taxon>Pseudomonadota</taxon>
        <taxon>Gammaproteobacteria</taxon>
        <taxon>Alteromonadales</taxon>
        <taxon>Idiomarinaceae</taxon>
        <taxon>Pseudidiomarina</taxon>
    </lineage>
</organism>
<dbReference type="RefSeq" id="WP_301774658.1">
    <property type="nucleotide sequence ID" value="NZ_JAGGJB010000004.1"/>
</dbReference>
<evidence type="ECO:0000256" key="2">
    <source>
        <dbReference type="ARBA" id="ARBA00003120"/>
    </source>
</evidence>
<accession>A0AAW7R2X1</accession>
<proteinExistence type="inferred from homology"/>
<keyword evidence="7" id="KW-0663">Pyridoxal phosphate</keyword>
<evidence type="ECO:0000256" key="8">
    <source>
        <dbReference type="ARBA" id="ARBA00023004"/>
    </source>
</evidence>
<evidence type="ECO:0000256" key="5">
    <source>
        <dbReference type="ARBA" id="ARBA00022679"/>
    </source>
</evidence>
<dbReference type="Gene3D" id="3.40.640.10">
    <property type="entry name" value="Type I PLP-dependent aspartate aminotransferase-like (Major domain)"/>
    <property type="match status" value="1"/>
</dbReference>
<evidence type="ECO:0000313" key="15">
    <source>
        <dbReference type="EMBL" id="MDN7124864.1"/>
    </source>
</evidence>
<dbReference type="GO" id="GO:0046872">
    <property type="term" value="F:metal ion binding"/>
    <property type="evidence" value="ECO:0007669"/>
    <property type="project" value="UniProtKB-KW"/>
</dbReference>
<dbReference type="Gene3D" id="1.10.260.50">
    <property type="match status" value="1"/>
</dbReference>
<evidence type="ECO:0000256" key="3">
    <source>
        <dbReference type="ARBA" id="ARBA00006490"/>
    </source>
</evidence>
<keyword evidence="5" id="KW-0808">Transferase</keyword>
<dbReference type="SUPFAM" id="SSF53383">
    <property type="entry name" value="PLP-dependent transferases"/>
    <property type="match status" value="1"/>
</dbReference>
<evidence type="ECO:0000256" key="11">
    <source>
        <dbReference type="ARBA" id="ARBA00031911"/>
    </source>
</evidence>
<comment type="cofactor">
    <cofactor evidence="1 13">
        <name>pyridoxal 5'-phosphate</name>
        <dbReference type="ChEBI" id="CHEBI:597326"/>
    </cofactor>
</comment>
<reference evidence="15 16" key="1">
    <citation type="submission" date="2021-03" db="EMBL/GenBank/DDBJ databases">
        <title>Pseudidiomarina terrestris, a new bacterium isolated from saline soil.</title>
        <authorList>
            <person name="Galisteo C."/>
            <person name="De La Haba R."/>
            <person name="Sanchez-Porro C."/>
            <person name="Ventosa A."/>
        </authorList>
    </citation>
    <scope>NUCLEOTIDE SEQUENCE [LARGE SCALE GENOMIC DNA]</scope>
    <source>
        <strain evidence="15 16">1APP75-32.1</strain>
    </source>
</reference>
<dbReference type="InterPro" id="IPR015422">
    <property type="entry name" value="PyrdxlP-dep_Trfase_small"/>
</dbReference>
<comment type="caution">
    <text evidence="15">The sequence shown here is derived from an EMBL/GenBank/DDBJ whole genome shotgun (WGS) entry which is preliminary data.</text>
</comment>
<evidence type="ECO:0000256" key="12">
    <source>
        <dbReference type="ARBA" id="ARBA00050776"/>
    </source>
</evidence>
<comment type="catalytic activity">
    <reaction evidence="12">
        <text>(sulfur carrier)-H + L-cysteine = (sulfur carrier)-SH + L-alanine</text>
        <dbReference type="Rhea" id="RHEA:43892"/>
        <dbReference type="Rhea" id="RHEA-COMP:14737"/>
        <dbReference type="Rhea" id="RHEA-COMP:14739"/>
        <dbReference type="ChEBI" id="CHEBI:29917"/>
        <dbReference type="ChEBI" id="CHEBI:35235"/>
        <dbReference type="ChEBI" id="CHEBI:57972"/>
        <dbReference type="ChEBI" id="CHEBI:64428"/>
        <dbReference type="EC" id="2.8.1.7"/>
    </reaction>
</comment>
<evidence type="ECO:0000259" key="14">
    <source>
        <dbReference type="Pfam" id="PF00266"/>
    </source>
</evidence>
<dbReference type="FunFam" id="3.40.640.10:FF:000084">
    <property type="entry name" value="IscS-like cysteine desulfurase"/>
    <property type="match status" value="1"/>
</dbReference>
<dbReference type="InterPro" id="IPR000192">
    <property type="entry name" value="Aminotrans_V_dom"/>
</dbReference>
<evidence type="ECO:0000256" key="13">
    <source>
        <dbReference type="RuleBase" id="RU004504"/>
    </source>
</evidence>